<gene>
    <name evidence="2" type="ORF">ACFO6S_17500</name>
</gene>
<dbReference type="EMBL" id="JBHSFO010000012">
    <property type="protein sequence ID" value="MFC4605500.1"/>
    <property type="molecule type" value="Genomic_DNA"/>
</dbReference>
<feature type="region of interest" description="Disordered" evidence="1">
    <location>
        <begin position="38"/>
        <end position="57"/>
    </location>
</feature>
<keyword evidence="3" id="KW-1185">Reference proteome</keyword>
<dbReference type="Proteomes" id="UP001595914">
    <property type="component" value="Unassembled WGS sequence"/>
</dbReference>
<feature type="region of interest" description="Disordered" evidence="1">
    <location>
        <begin position="147"/>
        <end position="170"/>
    </location>
</feature>
<evidence type="ECO:0000313" key="3">
    <source>
        <dbReference type="Proteomes" id="UP001595914"/>
    </source>
</evidence>
<evidence type="ECO:0000313" key="2">
    <source>
        <dbReference type="EMBL" id="MFC4605500.1"/>
    </source>
</evidence>
<reference evidence="3" key="1">
    <citation type="journal article" date="2019" name="Int. J. Syst. Evol. Microbiol.">
        <title>The Global Catalogue of Microorganisms (GCM) 10K type strain sequencing project: providing services to taxonomists for standard genome sequencing and annotation.</title>
        <authorList>
            <consortium name="The Broad Institute Genomics Platform"/>
            <consortium name="The Broad Institute Genome Sequencing Center for Infectious Disease"/>
            <person name="Wu L."/>
            <person name="Ma J."/>
        </authorList>
    </citation>
    <scope>NUCLEOTIDE SEQUENCE [LARGE SCALE GENOMIC DNA]</scope>
    <source>
        <strain evidence="3">CCUG 54520</strain>
    </source>
</reference>
<name>A0ABV9FX19_9NOCA</name>
<proteinExistence type="predicted"/>
<evidence type="ECO:0008006" key="4">
    <source>
        <dbReference type="Google" id="ProtNLM"/>
    </source>
</evidence>
<sequence>MAAASSPEDQGYWKVRQIGGGRLEWTDPNGEKLVTVPGGAFCDPDARDDSGPGDRAAATLTGRARAEAGRARAEADLAARGIGPNVLADGATVRRLFEDASSPITNGLEFLLDLSAPRWRNPEFDRVIREFRDAGGDYVNAGTVGRTVTVDRSCPPSPRRPRPDGSPPPF</sequence>
<comment type="caution">
    <text evidence="2">The sequence shown here is derived from an EMBL/GenBank/DDBJ whole genome shotgun (WGS) entry which is preliminary data.</text>
</comment>
<dbReference type="RefSeq" id="WP_378419145.1">
    <property type="nucleotide sequence ID" value="NZ_JBHSFO010000012.1"/>
</dbReference>
<evidence type="ECO:0000256" key="1">
    <source>
        <dbReference type="SAM" id="MobiDB-lite"/>
    </source>
</evidence>
<protein>
    <recommendedName>
        <fullName evidence="4">DUF4124 domain-containing protein</fullName>
    </recommendedName>
</protein>
<accession>A0ABV9FX19</accession>
<organism evidence="2 3">
    <name type="scientific">Rhodococcus kronopolitis</name>
    <dbReference type="NCBI Taxonomy" id="1460226"/>
    <lineage>
        <taxon>Bacteria</taxon>
        <taxon>Bacillati</taxon>
        <taxon>Actinomycetota</taxon>
        <taxon>Actinomycetes</taxon>
        <taxon>Mycobacteriales</taxon>
        <taxon>Nocardiaceae</taxon>
        <taxon>Rhodococcus</taxon>
    </lineage>
</organism>